<evidence type="ECO:0000313" key="1">
    <source>
        <dbReference type="EMBL" id="KAI0049308.1"/>
    </source>
</evidence>
<reference evidence="1" key="1">
    <citation type="submission" date="2021-02" db="EMBL/GenBank/DDBJ databases">
        <authorList>
            <consortium name="DOE Joint Genome Institute"/>
            <person name="Ahrendt S."/>
            <person name="Looney B.P."/>
            <person name="Miyauchi S."/>
            <person name="Morin E."/>
            <person name="Drula E."/>
            <person name="Courty P.E."/>
            <person name="Chicoki N."/>
            <person name="Fauchery L."/>
            <person name="Kohler A."/>
            <person name="Kuo A."/>
            <person name="Labutti K."/>
            <person name="Pangilinan J."/>
            <person name="Lipzen A."/>
            <person name="Riley R."/>
            <person name="Andreopoulos W."/>
            <person name="He G."/>
            <person name="Johnson J."/>
            <person name="Barry K.W."/>
            <person name="Grigoriev I.V."/>
            <person name="Nagy L."/>
            <person name="Hibbett D."/>
            <person name="Henrissat B."/>
            <person name="Matheny P.B."/>
            <person name="Labbe J."/>
            <person name="Martin F."/>
        </authorList>
    </citation>
    <scope>NUCLEOTIDE SEQUENCE</scope>
    <source>
        <strain evidence="1">FP105234-sp</strain>
    </source>
</reference>
<protein>
    <submittedName>
        <fullName evidence="1">Uncharacterized protein</fullName>
    </submittedName>
</protein>
<dbReference type="EMBL" id="MU275874">
    <property type="protein sequence ID" value="KAI0049308.1"/>
    <property type="molecule type" value="Genomic_DNA"/>
</dbReference>
<proteinExistence type="predicted"/>
<gene>
    <name evidence="1" type="ORF">FA95DRAFT_889652</name>
</gene>
<sequence length="176" mass="19798">MTGAAPGIGEIRTWSESHVRIISLVKMMVELPADQADRMGVCRRFQHIPARMVHPRGAVDPLTTADGCATGTNERGRGSTVRGGLGLQGRARWGQFWRGRRPPNFDRWFCYRESRYRSATLGVPIIRPLRSRPVSGLLRWASDWIRLGLSRLLSERLPPRVPFPRLLSSLQCAAGR</sequence>
<organism evidence="1 2">
    <name type="scientific">Auriscalpium vulgare</name>
    <dbReference type="NCBI Taxonomy" id="40419"/>
    <lineage>
        <taxon>Eukaryota</taxon>
        <taxon>Fungi</taxon>
        <taxon>Dikarya</taxon>
        <taxon>Basidiomycota</taxon>
        <taxon>Agaricomycotina</taxon>
        <taxon>Agaricomycetes</taxon>
        <taxon>Russulales</taxon>
        <taxon>Auriscalpiaceae</taxon>
        <taxon>Auriscalpium</taxon>
    </lineage>
</organism>
<name>A0ACB8RZJ2_9AGAM</name>
<keyword evidence="2" id="KW-1185">Reference proteome</keyword>
<accession>A0ACB8RZJ2</accession>
<comment type="caution">
    <text evidence="1">The sequence shown here is derived from an EMBL/GenBank/DDBJ whole genome shotgun (WGS) entry which is preliminary data.</text>
</comment>
<dbReference type="Proteomes" id="UP000814033">
    <property type="component" value="Unassembled WGS sequence"/>
</dbReference>
<evidence type="ECO:0000313" key="2">
    <source>
        <dbReference type="Proteomes" id="UP000814033"/>
    </source>
</evidence>
<reference evidence="1" key="2">
    <citation type="journal article" date="2022" name="New Phytol.">
        <title>Evolutionary transition to the ectomycorrhizal habit in the genomes of a hyperdiverse lineage of mushroom-forming fungi.</title>
        <authorList>
            <person name="Looney B."/>
            <person name="Miyauchi S."/>
            <person name="Morin E."/>
            <person name="Drula E."/>
            <person name="Courty P.E."/>
            <person name="Kohler A."/>
            <person name="Kuo A."/>
            <person name="LaButti K."/>
            <person name="Pangilinan J."/>
            <person name="Lipzen A."/>
            <person name="Riley R."/>
            <person name="Andreopoulos W."/>
            <person name="He G."/>
            <person name="Johnson J."/>
            <person name="Nolan M."/>
            <person name="Tritt A."/>
            <person name="Barry K.W."/>
            <person name="Grigoriev I.V."/>
            <person name="Nagy L.G."/>
            <person name="Hibbett D."/>
            <person name="Henrissat B."/>
            <person name="Matheny P.B."/>
            <person name="Labbe J."/>
            <person name="Martin F.M."/>
        </authorList>
    </citation>
    <scope>NUCLEOTIDE SEQUENCE</scope>
    <source>
        <strain evidence="1">FP105234-sp</strain>
    </source>
</reference>